<dbReference type="Pfam" id="PF00849">
    <property type="entry name" value="PseudoU_synth_2"/>
    <property type="match status" value="1"/>
</dbReference>
<dbReference type="NCBIfam" id="TIGR00093">
    <property type="entry name" value="pseudouridine synthase"/>
    <property type="match status" value="1"/>
</dbReference>
<dbReference type="InterPro" id="IPR000748">
    <property type="entry name" value="PsdUridine_synth_RsuA/RluB/E/F"/>
</dbReference>
<organism evidence="7 8">
    <name type="scientific">Nocardioides lentus</name>
    <dbReference type="NCBI Taxonomy" id="338077"/>
    <lineage>
        <taxon>Bacteria</taxon>
        <taxon>Bacillati</taxon>
        <taxon>Actinomycetota</taxon>
        <taxon>Actinomycetes</taxon>
        <taxon>Propionibacteriales</taxon>
        <taxon>Nocardioidaceae</taxon>
        <taxon>Nocardioides</taxon>
    </lineage>
</organism>
<evidence type="ECO:0000313" key="7">
    <source>
        <dbReference type="EMBL" id="GAA1913250.1"/>
    </source>
</evidence>
<proteinExistence type="inferred from homology"/>
<comment type="similarity">
    <text evidence="1 4">Belongs to the pseudouridine synthase RsuA family.</text>
</comment>
<dbReference type="SMART" id="SM00363">
    <property type="entry name" value="S4"/>
    <property type="match status" value="1"/>
</dbReference>
<dbReference type="SUPFAM" id="SSF55174">
    <property type="entry name" value="Alpha-L RNA-binding motif"/>
    <property type="match status" value="1"/>
</dbReference>
<dbReference type="InterPro" id="IPR020103">
    <property type="entry name" value="PsdUridine_synth_cat_dom_sf"/>
</dbReference>
<keyword evidence="2 4" id="KW-0413">Isomerase</keyword>
<dbReference type="InterPro" id="IPR020094">
    <property type="entry name" value="TruA/RsuA/RluB/E/F_N"/>
</dbReference>
<evidence type="ECO:0000256" key="1">
    <source>
        <dbReference type="ARBA" id="ARBA00008348"/>
    </source>
</evidence>
<dbReference type="PROSITE" id="PS01149">
    <property type="entry name" value="PSI_RSU"/>
    <property type="match status" value="1"/>
</dbReference>
<dbReference type="PANTHER" id="PTHR47683:SF2">
    <property type="entry name" value="RNA-BINDING S4 DOMAIN-CONTAINING PROTEIN"/>
    <property type="match status" value="1"/>
</dbReference>
<dbReference type="PANTHER" id="PTHR47683">
    <property type="entry name" value="PSEUDOURIDINE SYNTHASE FAMILY PROTEIN-RELATED"/>
    <property type="match status" value="1"/>
</dbReference>
<dbReference type="SUPFAM" id="SSF55120">
    <property type="entry name" value="Pseudouridine synthase"/>
    <property type="match status" value="1"/>
</dbReference>
<evidence type="ECO:0000256" key="5">
    <source>
        <dbReference type="SAM" id="MobiDB-lite"/>
    </source>
</evidence>
<evidence type="ECO:0000256" key="3">
    <source>
        <dbReference type="PROSITE-ProRule" id="PRU00182"/>
    </source>
</evidence>
<dbReference type="EC" id="5.4.99.-" evidence="4"/>
<sequence length="269" mass="29356">MTDPVTDPEHPPTDAGASPVTNIDIEPDEDGLVRLQKLLARSGVASRRRCEELMLAGEVTVDGEVVTRLGTKVDPRTAAVHVSGKRLPPLSEHVYLVLHKPTGVVSTMSDPQGRRTLSDLVADRPERLFHVGRLDTDTSGLLLLTNDGDFAQRMAHPSYEVEKTYVAEVEGQVYPNVKKRLLAGVELEDGPVEVRRAKIKQGAPGRSIVELVIHEGRNRIVRRLLEEVGHPVLQLARTRFGPLHLGGLKPGESRELSADELGQLLDAAG</sequence>
<gene>
    <name evidence="7" type="ORF">GCM10009737_13350</name>
</gene>
<feature type="domain" description="RNA-binding S4" evidence="6">
    <location>
        <begin position="33"/>
        <end position="92"/>
    </location>
</feature>
<evidence type="ECO:0000256" key="2">
    <source>
        <dbReference type="ARBA" id="ARBA00023235"/>
    </source>
</evidence>
<evidence type="ECO:0000256" key="4">
    <source>
        <dbReference type="RuleBase" id="RU003887"/>
    </source>
</evidence>
<dbReference type="Gene3D" id="3.10.290.10">
    <property type="entry name" value="RNA-binding S4 domain"/>
    <property type="match status" value="1"/>
</dbReference>
<dbReference type="InterPro" id="IPR006145">
    <property type="entry name" value="PsdUridine_synth_RsuA/RluA"/>
</dbReference>
<dbReference type="EMBL" id="BAAAMY010000003">
    <property type="protein sequence ID" value="GAA1913250.1"/>
    <property type="molecule type" value="Genomic_DNA"/>
</dbReference>
<dbReference type="InterPro" id="IPR050343">
    <property type="entry name" value="RsuA_PseudoU_synthase"/>
</dbReference>
<evidence type="ECO:0000259" key="6">
    <source>
        <dbReference type="SMART" id="SM00363"/>
    </source>
</evidence>
<name>A0ABP5AH55_9ACTN</name>
<dbReference type="CDD" id="cd00165">
    <property type="entry name" value="S4"/>
    <property type="match status" value="1"/>
</dbReference>
<dbReference type="InterPro" id="IPR042092">
    <property type="entry name" value="PsdUridine_s_RsuA/RluB/E/F_cat"/>
</dbReference>
<protein>
    <recommendedName>
        <fullName evidence="4">Pseudouridine synthase</fullName>
        <ecNumber evidence="4">5.4.99.-</ecNumber>
    </recommendedName>
</protein>
<dbReference type="InterPro" id="IPR002942">
    <property type="entry name" value="S4_RNA-bd"/>
</dbReference>
<accession>A0ABP5AH55</accession>
<keyword evidence="8" id="KW-1185">Reference proteome</keyword>
<dbReference type="InterPro" id="IPR036986">
    <property type="entry name" value="S4_RNA-bd_sf"/>
</dbReference>
<dbReference type="Pfam" id="PF01479">
    <property type="entry name" value="S4"/>
    <property type="match status" value="1"/>
</dbReference>
<dbReference type="CDD" id="cd02870">
    <property type="entry name" value="PseudoU_synth_RsuA_like"/>
    <property type="match status" value="1"/>
</dbReference>
<evidence type="ECO:0000313" key="8">
    <source>
        <dbReference type="Proteomes" id="UP001501612"/>
    </source>
</evidence>
<dbReference type="Gene3D" id="3.30.70.1560">
    <property type="entry name" value="Alpha-L RNA-binding motif"/>
    <property type="match status" value="1"/>
</dbReference>
<dbReference type="InterPro" id="IPR018496">
    <property type="entry name" value="PsdUridine_synth_RsuA/RluB_CS"/>
</dbReference>
<feature type="region of interest" description="Disordered" evidence="5">
    <location>
        <begin position="1"/>
        <end position="22"/>
    </location>
</feature>
<keyword evidence="3" id="KW-0694">RNA-binding</keyword>
<dbReference type="Gene3D" id="3.30.70.580">
    <property type="entry name" value="Pseudouridine synthase I, catalytic domain, N-terminal subdomain"/>
    <property type="match status" value="1"/>
</dbReference>
<comment type="caution">
    <text evidence="7">The sequence shown here is derived from an EMBL/GenBank/DDBJ whole genome shotgun (WGS) entry which is preliminary data.</text>
</comment>
<dbReference type="Proteomes" id="UP001501612">
    <property type="component" value="Unassembled WGS sequence"/>
</dbReference>
<dbReference type="PROSITE" id="PS50889">
    <property type="entry name" value="S4"/>
    <property type="match status" value="1"/>
</dbReference>
<reference evidence="8" key="1">
    <citation type="journal article" date="2019" name="Int. J. Syst. Evol. Microbiol.">
        <title>The Global Catalogue of Microorganisms (GCM) 10K type strain sequencing project: providing services to taxonomists for standard genome sequencing and annotation.</title>
        <authorList>
            <consortium name="The Broad Institute Genomics Platform"/>
            <consortium name="The Broad Institute Genome Sequencing Center for Infectious Disease"/>
            <person name="Wu L."/>
            <person name="Ma J."/>
        </authorList>
    </citation>
    <scope>NUCLEOTIDE SEQUENCE [LARGE SCALE GENOMIC DNA]</scope>
    <source>
        <strain evidence="8">JCM 14046</strain>
    </source>
</reference>